<reference evidence="1 2" key="1">
    <citation type="submission" date="2018-08" db="EMBL/GenBank/DDBJ databases">
        <title>Comparative analysis of Burkholderia isolates from Puerto Rico.</title>
        <authorList>
            <person name="Hall C."/>
            <person name="Sahl J."/>
            <person name="Wagner D."/>
        </authorList>
    </citation>
    <scope>NUCLEOTIDE SEQUENCE [LARGE SCALE GENOMIC DNA]</scope>
    <source>
        <strain evidence="1 2">Bp9025</strain>
    </source>
</reference>
<proteinExistence type="predicted"/>
<organism evidence="1 2">
    <name type="scientific">Burkholderia contaminans</name>
    <dbReference type="NCBI Taxonomy" id="488447"/>
    <lineage>
        <taxon>Bacteria</taxon>
        <taxon>Pseudomonadati</taxon>
        <taxon>Pseudomonadota</taxon>
        <taxon>Betaproteobacteria</taxon>
        <taxon>Burkholderiales</taxon>
        <taxon>Burkholderiaceae</taxon>
        <taxon>Burkholderia</taxon>
        <taxon>Burkholderia cepacia complex</taxon>
    </lineage>
</organism>
<sequence length="71" mass="7919">MHFDDANLVGWHVIADVASGYFAIRVHLHDMFQNRRPPAVRQTVVVQCSADVAANIVFVMESTLLIARLGK</sequence>
<evidence type="ECO:0000313" key="2">
    <source>
        <dbReference type="Proteomes" id="UP000277921"/>
    </source>
</evidence>
<comment type="caution">
    <text evidence="1">The sequence shown here is derived from an EMBL/GenBank/DDBJ whole genome shotgun (WGS) entry which is preliminary data.</text>
</comment>
<evidence type="ECO:0000313" key="1">
    <source>
        <dbReference type="EMBL" id="RQT21785.1"/>
    </source>
</evidence>
<dbReference type="Proteomes" id="UP000277921">
    <property type="component" value="Unassembled WGS sequence"/>
</dbReference>
<accession>A0A3N8QDN5</accession>
<name>A0A3N8QDN5_9BURK</name>
<dbReference type="AlphaFoldDB" id="A0A3N8QDN5"/>
<dbReference type="EMBL" id="QTQV01000001">
    <property type="protein sequence ID" value="RQT21785.1"/>
    <property type="molecule type" value="Genomic_DNA"/>
</dbReference>
<protein>
    <submittedName>
        <fullName evidence="1">Uncharacterized protein</fullName>
    </submittedName>
</protein>
<gene>
    <name evidence="1" type="ORF">DF051_02880</name>
</gene>